<evidence type="ECO:0000313" key="2">
    <source>
        <dbReference type="EMBL" id="UOX33048.1"/>
    </source>
</evidence>
<feature type="chain" id="PRO_5047547775" evidence="1">
    <location>
        <begin position="22"/>
        <end position="262"/>
    </location>
</feature>
<evidence type="ECO:0000256" key="1">
    <source>
        <dbReference type="SAM" id="SignalP"/>
    </source>
</evidence>
<name>A0ABY4HK39_9FLAO</name>
<evidence type="ECO:0000313" key="3">
    <source>
        <dbReference type="Proteomes" id="UP000830454"/>
    </source>
</evidence>
<dbReference type="EMBL" id="CP090145">
    <property type="protein sequence ID" value="UOX33048.1"/>
    <property type="molecule type" value="Genomic_DNA"/>
</dbReference>
<dbReference type="RefSeq" id="WP_246915798.1">
    <property type="nucleotide sequence ID" value="NZ_CP090145.1"/>
</dbReference>
<keyword evidence="3" id="KW-1185">Reference proteome</keyword>
<organism evidence="2 3">
    <name type="scientific">Flavobacterium sediminilitoris</name>
    <dbReference type="NCBI Taxonomy" id="2024526"/>
    <lineage>
        <taxon>Bacteria</taxon>
        <taxon>Pseudomonadati</taxon>
        <taxon>Bacteroidota</taxon>
        <taxon>Flavobacteriia</taxon>
        <taxon>Flavobacteriales</taxon>
        <taxon>Flavobacteriaceae</taxon>
        <taxon>Flavobacterium</taxon>
    </lineage>
</organism>
<feature type="signal peptide" evidence="1">
    <location>
        <begin position="1"/>
        <end position="21"/>
    </location>
</feature>
<accession>A0ABY4HK39</accession>
<proteinExistence type="predicted"/>
<dbReference type="Proteomes" id="UP000830454">
    <property type="component" value="Chromosome"/>
</dbReference>
<reference evidence="2" key="2">
    <citation type="submission" date="2022-04" db="EMBL/GenBank/DDBJ databases">
        <title>Complete Genome Sequence of Flavobacterium sediminilitoris YSM-43, Isolated from a Tidal Sediment.</title>
        <authorList>
            <person name="Lee P.A."/>
        </authorList>
    </citation>
    <scope>NUCLEOTIDE SEQUENCE</scope>
    <source>
        <strain evidence="2">YSM-43</strain>
    </source>
</reference>
<gene>
    <name evidence="2" type="ORF">LXD69_13500</name>
</gene>
<keyword evidence="1" id="KW-0732">Signal</keyword>
<protein>
    <submittedName>
        <fullName evidence="2">Uncharacterized protein</fullName>
    </submittedName>
</protein>
<reference evidence="2" key="1">
    <citation type="submission" date="2021-12" db="EMBL/GenBank/DDBJ databases">
        <authorList>
            <person name="Cha I.-T."/>
            <person name="Lee K.-E."/>
            <person name="Park S.-J."/>
        </authorList>
    </citation>
    <scope>NUCLEOTIDE SEQUENCE</scope>
    <source>
        <strain evidence="2">YSM-43</strain>
    </source>
</reference>
<sequence length="262" mass="28870">MKKIILFALVLSIFSIKESVAQLITQQNLDYAIQSTENVQEEVSIANEAVNQLGKELTILGNPNATAFATKVNYHVNMVQDFVDEINNYIAIASNNSTVPFSALEITPLVNSLLSFNDELLVLTNNMSTAINNGNTNTAINLLADFRTTLNAQNNTATNIINQIEAIKQAIKPFNVCIQAVDNNGNPTTYTAGFYCHNTTTGEYLYPDNQEGTCFTSLEPGNYTFDSYDDYFCGTSSKNITLSRSLENENGIIVVNLVVWCE</sequence>